<feature type="region of interest" description="Disordered" evidence="1">
    <location>
        <begin position="326"/>
        <end position="367"/>
    </location>
</feature>
<name>A0ABQ0LEW5_MYCCL</name>
<gene>
    <name evidence="2" type="ORF">MCHLO_06956</name>
</gene>
<proteinExistence type="predicted"/>
<evidence type="ECO:0008006" key="4">
    <source>
        <dbReference type="Google" id="ProtNLM"/>
    </source>
</evidence>
<dbReference type="EMBL" id="DF845749">
    <property type="protein sequence ID" value="GAT49658.1"/>
    <property type="molecule type" value="Genomic_DNA"/>
</dbReference>
<organism evidence="2 3">
    <name type="scientific">Mycena chlorophos</name>
    <name type="common">Agaric fungus</name>
    <name type="synonym">Agaricus chlorophos</name>
    <dbReference type="NCBI Taxonomy" id="658473"/>
    <lineage>
        <taxon>Eukaryota</taxon>
        <taxon>Fungi</taxon>
        <taxon>Dikarya</taxon>
        <taxon>Basidiomycota</taxon>
        <taxon>Agaricomycotina</taxon>
        <taxon>Agaricomycetes</taxon>
        <taxon>Agaricomycetidae</taxon>
        <taxon>Agaricales</taxon>
        <taxon>Marasmiineae</taxon>
        <taxon>Mycenaceae</taxon>
        <taxon>Mycena</taxon>
    </lineage>
</organism>
<protein>
    <recommendedName>
        <fullName evidence="4">DUF295 domain-containing protein</fullName>
    </recommendedName>
</protein>
<accession>A0ABQ0LEW5</accession>
<dbReference type="Proteomes" id="UP000815677">
    <property type="component" value="Unassembled WGS sequence"/>
</dbReference>
<evidence type="ECO:0000256" key="1">
    <source>
        <dbReference type="SAM" id="MobiDB-lite"/>
    </source>
</evidence>
<evidence type="ECO:0000313" key="3">
    <source>
        <dbReference type="Proteomes" id="UP000815677"/>
    </source>
</evidence>
<keyword evidence="3" id="KW-1185">Reference proteome</keyword>
<sequence length="391" mass="44321">MSNSGHVVLWLCVVSESPEQKMIMLWNATMRKKVAVEAKVYPLSMADSADLGLSLRVKQDSEFMEKIDRCLGSIDFRAGRQTYLVEGQGRPRIIQKRCPIWSIQHPLFAPTVDIRDLEICSVMEGTDIYAKWRGRDAVLCLADDELEYKIFARDLAGYCLIKDLGLGFEIFAHVMDEGRVIGYLRESEKDCRCLGKGDRAAVYAAIALLERNFIVYTADLAAGHLCILINPLGKVRFQCPSYFKYFPPEERTAFDEACQKYHWDTLPGRFAVLAQCPWMQDHNNKWLANGFIDKSIVLSSLPSPATPITLAGSKKQRLLAFGQQGLHSKKKDNMKPHSTQGKQSLDCHSPRARDDEDPPPPYSRHDVGYRGVQIFDDEYFREESTASIVEI</sequence>
<evidence type="ECO:0000313" key="2">
    <source>
        <dbReference type="EMBL" id="GAT49658.1"/>
    </source>
</evidence>
<reference evidence="2" key="1">
    <citation type="submission" date="2014-09" db="EMBL/GenBank/DDBJ databases">
        <title>Genome sequence of the luminous mushroom Mycena chlorophos for searching fungal bioluminescence genes.</title>
        <authorList>
            <person name="Tanaka Y."/>
            <person name="Kasuga D."/>
            <person name="Oba Y."/>
            <person name="Hase S."/>
            <person name="Sato K."/>
            <person name="Oba Y."/>
            <person name="Sakakibara Y."/>
        </authorList>
    </citation>
    <scope>NUCLEOTIDE SEQUENCE</scope>
</reference>